<protein>
    <recommendedName>
        <fullName evidence="11">C2H2-type domain-containing protein</fullName>
    </recommendedName>
</protein>
<dbReference type="FunFam" id="3.30.160.60:FF:000624">
    <property type="entry name" value="zinc finger protein 697"/>
    <property type="match status" value="2"/>
</dbReference>
<organism evidence="12 13">
    <name type="scientific">Ceutorhynchus assimilis</name>
    <name type="common">cabbage seed weevil</name>
    <dbReference type="NCBI Taxonomy" id="467358"/>
    <lineage>
        <taxon>Eukaryota</taxon>
        <taxon>Metazoa</taxon>
        <taxon>Ecdysozoa</taxon>
        <taxon>Arthropoda</taxon>
        <taxon>Hexapoda</taxon>
        <taxon>Insecta</taxon>
        <taxon>Pterygota</taxon>
        <taxon>Neoptera</taxon>
        <taxon>Endopterygota</taxon>
        <taxon>Coleoptera</taxon>
        <taxon>Polyphaga</taxon>
        <taxon>Cucujiformia</taxon>
        <taxon>Curculionidae</taxon>
        <taxon>Ceutorhynchinae</taxon>
        <taxon>Ceutorhynchus</taxon>
    </lineage>
</organism>
<evidence type="ECO:0000256" key="9">
    <source>
        <dbReference type="ARBA" id="ARBA00023242"/>
    </source>
</evidence>
<feature type="domain" description="C2H2-type" evidence="11">
    <location>
        <begin position="159"/>
        <end position="187"/>
    </location>
</feature>
<dbReference type="PROSITE" id="PS50157">
    <property type="entry name" value="ZINC_FINGER_C2H2_2"/>
    <property type="match status" value="10"/>
</dbReference>
<dbReference type="PANTHER" id="PTHR16515:SF49">
    <property type="entry name" value="GASTRULA ZINC FINGER PROTEIN XLCGF49.1-LIKE-RELATED"/>
    <property type="match status" value="1"/>
</dbReference>
<dbReference type="FunFam" id="3.30.160.60:FF:000446">
    <property type="entry name" value="Zinc finger protein"/>
    <property type="match status" value="1"/>
</dbReference>
<dbReference type="FunFam" id="3.30.160.60:FF:000176">
    <property type="entry name" value="zinc finger protein 70"/>
    <property type="match status" value="1"/>
</dbReference>
<keyword evidence="6" id="KW-0805">Transcription regulation</keyword>
<dbReference type="PANTHER" id="PTHR16515">
    <property type="entry name" value="PR DOMAIN ZINC FINGER PROTEIN"/>
    <property type="match status" value="1"/>
</dbReference>
<dbReference type="Pfam" id="PF00096">
    <property type="entry name" value="zf-C2H2"/>
    <property type="match status" value="7"/>
</dbReference>
<evidence type="ECO:0000256" key="3">
    <source>
        <dbReference type="ARBA" id="ARBA00022737"/>
    </source>
</evidence>
<dbReference type="PROSITE" id="PS00028">
    <property type="entry name" value="ZINC_FINGER_C2H2_1"/>
    <property type="match status" value="9"/>
</dbReference>
<dbReference type="AlphaFoldDB" id="A0A9N9QHU8"/>
<keyword evidence="8" id="KW-0804">Transcription</keyword>
<keyword evidence="13" id="KW-1185">Reference proteome</keyword>
<dbReference type="GO" id="GO:0003677">
    <property type="term" value="F:DNA binding"/>
    <property type="evidence" value="ECO:0007669"/>
    <property type="project" value="UniProtKB-KW"/>
</dbReference>
<dbReference type="Proteomes" id="UP001152799">
    <property type="component" value="Chromosome 6"/>
</dbReference>
<keyword evidence="3" id="KW-0677">Repeat</keyword>
<evidence type="ECO:0000256" key="7">
    <source>
        <dbReference type="ARBA" id="ARBA00023125"/>
    </source>
</evidence>
<dbReference type="Gene3D" id="3.30.160.60">
    <property type="entry name" value="Classic Zinc Finger"/>
    <property type="match status" value="9"/>
</dbReference>
<proteinExistence type="predicted"/>
<evidence type="ECO:0000256" key="6">
    <source>
        <dbReference type="ARBA" id="ARBA00023015"/>
    </source>
</evidence>
<evidence type="ECO:0000256" key="1">
    <source>
        <dbReference type="ARBA" id="ARBA00004123"/>
    </source>
</evidence>
<sequence length="433" mass="51476">MKKTTNNLKTTIKERKYECTICIKNFLSSNDLRKHVRVHTDERPYICNECQQAFRQAVTLKNHILSKHCKLNGFFHCDICSRSFALKGRLKLHMRTHTGEKPYSCEHCSKTFARKGQLQQHMRVHDQKKPFTCDVCKMSYTCSQNLRLHRNKHFDVKPYTCDLCGKCFTRRDALLKHLRNTHENIKAFCCPICHKYFKGHLPQHLRTHTRTKPHACAHCEKSFAQRSQLVVHQRIHSGERPYRCRVCWKAFAHSTALNLHKRQHTGEKPYTCMECKRGFNQIPHLKKHMLRKHNMDKVFNCEWCKEYFKSKRELQEHEELPCKKKPLNQEIKDEIQPMTLPKMRFLLAILLKRISTRERLSELGFNKKLIDEVLESSIIHSKRLPCVDESLSIAARLKNNIRILLDWTVPDEFMKKYKIEQRSVEELLEELTS</sequence>
<dbReference type="FunFam" id="3.30.160.60:FF:000072">
    <property type="entry name" value="zinc finger protein 143 isoform X1"/>
    <property type="match status" value="1"/>
</dbReference>
<gene>
    <name evidence="12" type="ORF">CEUTPL_LOCUS11522</name>
</gene>
<evidence type="ECO:0000313" key="12">
    <source>
        <dbReference type="EMBL" id="CAG9771080.1"/>
    </source>
</evidence>
<comment type="subcellular location">
    <subcellularLocation>
        <location evidence="1">Nucleus</location>
    </subcellularLocation>
</comment>
<dbReference type="InterPro" id="IPR013087">
    <property type="entry name" value="Znf_C2H2_type"/>
</dbReference>
<name>A0A9N9QHU8_9CUCU</name>
<dbReference type="FunFam" id="3.30.160.60:FF:002343">
    <property type="entry name" value="Zinc finger protein 33A"/>
    <property type="match status" value="1"/>
</dbReference>
<dbReference type="OrthoDB" id="3156061at2759"/>
<dbReference type="GO" id="GO:0006355">
    <property type="term" value="P:regulation of DNA-templated transcription"/>
    <property type="evidence" value="ECO:0007669"/>
    <property type="project" value="UniProtKB-ARBA"/>
</dbReference>
<evidence type="ECO:0000256" key="4">
    <source>
        <dbReference type="ARBA" id="ARBA00022771"/>
    </source>
</evidence>
<dbReference type="InterPro" id="IPR050331">
    <property type="entry name" value="Zinc_finger"/>
</dbReference>
<evidence type="ECO:0000259" key="11">
    <source>
        <dbReference type="PROSITE" id="PS50157"/>
    </source>
</evidence>
<evidence type="ECO:0000313" key="13">
    <source>
        <dbReference type="Proteomes" id="UP001152799"/>
    </source>
</evidence>
<feature type="domain" description="C2H2-type" evidence="11">
    <location>
        <begin position="103"/>
        <end position="130"/>
    </location>
</feature>
<dbReference type="FunFam" id="3.30.160.60:FF:000325">
    <property type="entry name" value="ZFP90 zinc finger protein"/>
    <property type="match status" value="2"/>
</dbReference>
<keyword evidence="5" id="KW-0862">Zinc</keyword>
<dbReference type="SMART" id="SM00355">
    <property type="entry name" value="ZnF_C2H2"/>
    <property type="match status" value="11"/>
</dbReference>
<feature type="domain" description="C2H2-type" evidence="11">
    <location>
        <begin position="75"/>
        <end position="102"/>
    </location>
</feature>
<evidence type="ECO:0000256" key="10">
    <source>
        <dbReference type="PROSITE-ProRule" id="PRU00042"/>
    </source>
</evidence>
<evidence type="ECO:0000256" key="8">
    <source>
        <dbReference type="ARBA" id="ARBA00023163"/>
    </source>
</evidence>
<feature type="domain" description="C2H2-type" evidence="11">
    <location>
        <begin position="270"/>
        <end position="298"/>
    </location>
</feature>
<feature type="domain" description="C2H2-type" evidence="11">
    <location>
        <begin position="299"/>
        <end position="326"/>
    </location>
</feature>
<feature type="domain" description="C2H2-type" evidence="11">
    <location>
        <begin position="131"/>
        <end position="158"/>
    </location>
</feature>
<dbReference type="InterPro" id="IPR036236">
    <property type="entry name" value="Znf_C2H2_sf"/>
</dbReference>
<keyword evidence="7" id="KW-0238">DNA-binding</keyword>
<feature type="domain" description="C2H2-type" evidence="11">
    <location>
        <begin position="45"/>
        <end position="68"/>
    </location>
</feature>
<keyword evidence="9" id="KW-0539">Nucleus</keyword>
<dbReference type="GO" id="GO:0008270">
    <property type="term" value="F:zinc ion binding"/>
    <property type="evidence" value="ECO:0007669"/>
    <property type="project" value="UniProtKB-KW"/>
</dbReference>
<reference evidence="12" key="1">
    <citation type="submission" date="2022-01" db="EMBL/GenBank/DDBJ databases">
        <authorList>
            <person name="King R."/>
        </authorList>
    </citation>
    <scope>NUCLEOTIDE SEQUENCE</scope>
</reference>
<accession>A0A9N9QHU8</accession>
<evidence type="ECO:0000256" key="2">
    <source>
        <dbReference type="ARBA" id="ARBA00022723"/>
    </source>
</evidence>
<dbReference type="GO" id="GO:0005634">
    <property type="term" value="C:nucleus"/>
    <property type="evidence" value="ECO:0007669"/>
    <property type="project" value="UniProtKB-SubCell"/>
</dbReference>
<evidence type="ECO:0000256" key="5">
    <source>
        <dbReference type="ARBA" id="ARBA00022833"/>
    </source>
</evidence>
<keyword evidence="4 10" id="KW-0863">Zinc-finger</keyword>
<dbReference type="GO" id="GO:0048598">
    <property type="term" value="P:embryonic morphogenesis"/>
    <property type="evidence" value="ECO:0007669"/>
    <property type="project" value="UniProtKB-ARBA"/>
</dbReference>
<dbReference type="SUPFAM" id="SSF57667">
    <property type="entry name" value="beta-beta-alpha zinc fingers"/>
    <property type="match status" value="5"/>
</dbReference>
<dbReference type="FunFam" id="3.30.160.60:FF:000100">
    <property type="entry name" value="Zinc finger 45-like"/>
    <property type="match status" value="1"/>
</dbReference>
<dbReference type="EMBL" id="OU892282">
    <property type="protein sequence ID" value="CAG9771080.1"/>
    <property type="molecule type" value="Genomic_DNA"/>
</dbReference>
<keyword evidence="2" id="KW-0479">Metal-binding</keyword>
<feature type="domain" description="C2H2-type" evidence="11">
    <location>
        <begin position="214"/>
        <end position="241"/>
    </location>
</feature>
<feature type="domain" description="C2H2-type" evidence="11">
    <location>
        <begin position="242"/>
        <end position="269"/>
    </location>
</feature>
<feature type="domain" description="C2H2-type" evidence="11">
    <location>
        <begin position="17"/>
        <end position="44"/>
    </location>
</feature>